<reference evidence="7" key="1">
    <citation type="submission" date="2020-04" db="EMBL/GenBank/DDBJ databases">
        <authorList>
            <person name="Alioto T."/>
            <person name="Alioto T."/>
            <person name="Gomez Garrido J."/>
        </authorList>
    </citation>
    <scope>NUCLEOTIDE SEQUENCE</scope>
    <source>
        <strain evidence="7">A484AB</strain>
    </source>
</reference>
<dbReference type="SUPFAM" id="SSF64484">
    <property type="entry name" value="beta and beta-prime subunits of DNA dependent RNA-polymerase"/>
    <property type="match status" value="1"/>
</dbReference>
<dbReference type="AlphaFoldDB" id="A0A7D9JRD8"/>
<sequence>CRLRDITYSAPITVDIEYTRGSQRVVRNNLPIGRMPIMLRSSNCILTGKTPYELSKLNECPLDPGGYFIVGGTEKVILIQEQLSKNRMIVEVDKHGSVGCQVT</sequence>
<evidence type="ECO:0000313" key="7">
    <source>
        <dbReference type="EMBL" id="CAB4034233.1"/>
    </source>
</evidence>
<proteinExistence type="inferred from homology"/>
<dbReference type="GO" id="GO:0032549">
    <property type="term" value="F:ribonucleoside binding"/>
    <property type="evidence" value="ECO:0007669"/>
    <property type="project" value="InterPro"/>
</dbReference>
<feature type="non-terminal residue" evidence="7">
    <location>
        <position position="103"/>
    </location>
</feature>
<comment type="caution">
    <text evidence="7">The sequence shown here is derived from an EMBL/GenBank/DDBJ whole genome shotgun (WGS) entry which is preliminary data.</text>
</comment>
<keyword evidence="4" id="KW-0808">Transferase</keyword>
<dbReference type="OrthoDB" id="10248617at2759"/>
<name>A0A7D9JRD8_PARCT</name>
<keyword evidence="6" id="KW-0804">Transcription</keyword>
<dbReference type="EC" id="2.7.7.6" evidence="2"/>
<evidence type="ECO:0000256" key="3">
    <source>
        <dbReference type="ARBA" id="ARBA00022478"/>
    </source>
</evidence>
<dbReference type="EMBL" id="CACRXK020019949">
    <property type="protein sequence ID" value="CAB4034233.1"/>
    <property type="molecule type" value="Genomic_DNA"/>
</dbReference>
<evidence type="ECO:0000256" key="5">
    <source>
        <dbReference type="ARBA" id="ARBA00022695"/>
    </source>
</evidence>
<dbReference type="Gene3D" id="3.90.1100.10">
    <property type="match status" value="1"/>
</dbReference>
<accession>A0A7D9JRD8</accession>
<gene>
    <name evidence="7" type="ORF">PACLA_8A089052</name>
</gene>
<dbReference type="Pfam" id="PF04563">
    <property type="entry name" value="RNA_pol_Rpb2_1"/>
    <property type="match status" value="1"/>
</dbReference>
<comment type="similarity">
    <text evidence="1">Belongs to the RNA polymerase beta chain family.</text>
</comment>
<dbReference type="Proteomes" id="UP001152795">
    <property type="component" value="Unassembled WGS sequence"/>
</dbReference>
<keyword evidence="5" id="KW-0548">Nucleotidyltransferase</keyword>
<dbReference type="InterPro" id="IPR007644">
    <property type="entry name" value="RNA_pol_bsu_protrusion"/>
</dbReference>
<evidence type="ECO:0000256" key="1">
    <source>
        <dbReference type="ARBA" id="ARBA00006835"/>
    </source>
</evidence>
<keyword evidence="3 7" id="KW-0240">DNA-directed RNA polymerase</keyword>
<evidence type="ECO:0000256" key="2">
    <source>
        <dbReference type="ARBA" id="ARBA00012418"/>
    </source>
</evidence>
<dbReference type="GO" id="GO:0003899">
    <property type="term" value="F:DNA-directed RNA polymerase activity"/>
    <property type="evidence" value="ECO:0007669"/>
    <property type="project" value="UniProtKB-EC"/>
</dbReference>
<evidence type="ECO:0000256" key="6">
    <source>
        <dbReference type="ARBA" id="ARBA00023163"/>
    </source>
</evidence>
<evidence type="ECO:0000256" key="4">
    <source>
        <dbReference type="ARBA" id="ARBA00022679"/>
    </source>
</evidence>
<keyword evidence="8" id="KW-1185">Reference proteome</keyword>
<dbReference type="GO" id="GO:0006351">
    <property type="term" value="P:DNA-templated transcription"/>
    <property type="evidence" value="ECO:0007669"/>
    <property type="project" value="InterPro"/>
</dbReference>
<organism evidence="7 8">
    <name type="scientific">Paramuricea clavata</name>
    <name type="common">Red gorgonian</name>
    <name type="synonym">Violescent sea-whip</name>
    <dbReference type="NCBI Taxonomy" id="317549"/>
    <lineage>
        <taxon>Eukaryota</taxon>
        <taxon>Metazoa</taxon>
        <taxon>Cnidaria</taxon>
        <taxon>Anthozoa</taxon>
        <taxon>Octocorallia</taxon>
        <taxon>Malacalcyonacea</taxon>
        <taxon>Plexauridae</taxon>
        <taxon>Paramuricea</taxon>
    </lineage>
</organism>
<dbReference type="PANTHER" id="PTHR20856">
    <property type="entry name" value="DNA-DIRECTED RNA POLYMERASE I SUBUNIT 2"/>
    <property type="match status" value="1"/>
</dbReference>
<feature type="non-terminal residue" evidence="7">
    <location>
        <position position="1"/>
    </location>
</feature>
<dbReference type="GO" id="GO:0003677">
    <property type="term" value="F:DNA binding"/>
    <property type="evidence" value="ECO:0007669"/>
    <property type="project" value="InterPro"/>
</dbReference>
<evidence type="ECO:0000313" key="8">
    <source>
        <dbReference type="Proteomes" id="UP001152795"/>
    </source>
</evidence>
<dbReference type="GO" id="GO:0000428">
    <property type="term" value="C:DNA-directed RNA polymerase complex"/>
    <property type="evidence" value="ECO:0007669"/>
    <property type="project" value="UniProtKB-KW"/>
</dbReference>
<protein>
    <recommendedName>
        <fullName evidence="2">DNA-directed RNA polymerase</fullName>
        <ecNumber evidence="2">2.7.7.6</ecNumber>
    </recommendedName>
</protein>
<dbReference type="InterPro" id="IPR015712">
    <property type="entry name" value="DNA-dir_RNA_pol_su2"/>
</dbReference>